<dbReference type="InParanoid" id="F0XQC7"/>
<dbReference type="HOGENOM" id="CLU_100715_7_2_1"/>
<dbReference type="CDD" id="cd00448">
    <property type="entry name" value="YjgF_YER057c_UK114_family"/>
    <property type="match status" value="1"/>
</dbReference>
<dbReference type="InterPro" id="IPR006175">
    <property type="entry name" value="YjgF/YER057c/UK114"/>
</dbReference>
<name>F0XQC7_GROCL</name>
<keyword evidence="3" id="KW-1185">Reference proteome</keyword>
<dbReference type="STRING" id="655863.F0XQC7"/>
<dbReference type="InterPro" id="IPR006056">
    <property type="entry name" value="RidA"/>
</dbReference>
<dbReference type="Gene3D" id="3.30.1330.40">
    <property type="entry name" value="RutC-like"/>
    <property type="match status" value="1"/>
</dbReference>
<dbReference type="eggNOG" id="KOG2317">
    <property type="taxonomic scope" value="Eukaryota"/>
</dbReference>
<organism evidence="3">
    <name type="scientific">Grosmannia clavigera (strain kw1407 / UAMH 11150)</name>
    <name type="common">Blue stain fungus</name>
    <name type="synonym">Graphiocladiella clavigera</name>
    <dbReference type="NCBI Taxonomy" id="655863"/>
    <lineage>
        <taxon>Eukaryota</taxon>
        <taxon>Fungi</taxon>
        <taxon>Dikarya</taxon>
        <taxon>Ascomycota</taxon>
        <taxon>Pezizomycotina</taxon>
        <taxon>Sordariomycetes</taxon>
        <taxon>Sordariomycetidae</taxon>
        <taxon>Ophiostomatales</taxon>
        <taxon>Ophiostomataceae</taxon>
        <taxon>Leptographium</taxon>
    </lineage>
</organism>
<dbReference type="FunFam" id="3.30.1330.40:FF:000001">
    <property type="entry name" value="L-PSP family endoribonuclease"/>
    <property type="match status" value="1"/>
</dbReference>
<evidence type="ECO:0000313" key="2">
    <source>
        <dbReference type="EMBL" id="EFX00749.1"/>
    </source>
</evidence>
<dbReference type="GO" id="GO:0005829">
    <property type="term" value="C:cytosol"/>
    <property type="evidence" value="ECO:0007669"/>
    <property type="project" value="TreeGrafter"/>
</dbReference>
<dbReference type="PANTHER" id="PTHR11803">
    <property type="entry name" value="2-IMINOBUTANOATE/2-IMINOPROPANOATE DEAMINASE RIDA"/>
    <property type="match status" value="1"/>
</dbReference>
<dbReference type="NCBIfam" id="TIGR00004">
    <property type="entry name" value="Rid family detoxifying hydrolase"/>
    <property type="match status" value="1"/>
</dbReference>
<dbReference type="Proteomes" id="UP000007796">
    <property type="component" value="Unassembled WGS sequence"/>
</dbReference>
<protein>
    <submittedName>
        <fullName evidence="2">L-psp endoribonuclease family protein</fullName>
    </submittedName>
</protein>
<dbReference type="GeneID" id="25981330"/>
<gene>
    <name evidence="2" type="ORF">CMQ_7751</name>
</gene>
<accession>F0XQC7</accession>
<sequence>MSRKAVLTTDAPPPLPQFSQAIKCNGMIYCSGNIGVDPATNKLVDGGIKAETRMALGNLSAVLRAGGASLADVVKVNVFLTTMDDFQHLNEAYDEAFCNTVPKPCRTAIAVYQLPLGAKVEIECSAILPPQAKI</sequence>
<evidence type="ECO:0000256" key="1">
    <source>
        <dbReference type="ARBA" id="ARBA00010552"/>
    </source>
</evidence>
<dbReference type="AlphaFoldDB" id="F0XQC7"/>
<dbReference type="Pfam" id="PF01042">
    <property type="entry name" value="Ribonuc_L-PSP"/>
    <property type="match status" value="1"/>
</dbReference>
<dbReference type="EMBL" id="GL629801">
    <property type="protein sequence ID" value="EFX00749.1"/>
    <property type="molecule type" value="Genomic_DNA"/>
</dbReference>
<comment type="similarity">
    <text evidence="1">Belongs to the RutC family.</text>
</comment>
<dbReference type="PANTHER" id="PTHR11803:SF42">
    <property type="entry name" value="MMF1"/>
    <property type="match status" value="1"/>
</dbReference>
<reference evidence="2 3" key="1">
    <citation type="journal article" date="2011" name="Proc. Natl. Acad. Sci. U.S.A.">
        <title>Genome and transcriptome analyses of the mountain pine beetle-fungal symbiont Grosmannia clavigera, a lodgepole pine pathogen.</title>
        <authorList>
            <person name="DiGuistini S."/>
            <person name="Wang Y."/>
            <person name="Liao N.Y."/>
            <person name="Taylor G."/>
            <person name="Tanguay P."/>
            <person name="Feau N."/>
            <person name="Henrissat B."/>
            <person name="Chan S.K."/>
            <person name="Hesse-Orce U."/>
            <person name="Alamouti S.M."/>
            <person name="Tsui C.K.M."/>
            <person name="Docking R.T."/>
            <person name="Levasseur A."/>
            <person name="Haridas S."/>
            <person name="Robertson G."/>
            <person name="Birol I."/>
            <person name="Holt R.A."/>
            <person name="Marra M.A."/>
            <person name="Hamelin R.C."/>
            <person name="Hirst M."/>
            <person name="Jones S.J.M."/>
            <person name="Bohlmann J."/>
            <person name="Breuil C."/>
        </authorList>
    </citation>
    <scope>NUCLEOTIDE SEQUENCE [LARGE SCALE GENOMIC DNA]</scope>
    <source>
        <strain evidence="3">kw1407 / UAMH 11150</strain>
    </source>
</reference>
<dbReference type="InterPro" id="IPR035959">
    <property type="entry name" value="RutC-like_sf"/>
</dbReference>
<evidence type="ECO:0000313" key="3">
    <source>
        <dbReference type="Proteomes" id="UP000007796"/>
    </source>
</evidence>
<dbReference type="OrthoDB" id="309640at2759"/>
<dbReference type="SUPFAM" id="SSF55298">
    <property type="entry name" value="YjgF-like"/>
    <property type="match status" value="1"/>
</dbReference>
<dbReference type="GO" id="GO:0005739">
    <property type="term" value="C:mitochondrion"/>
    <property type="evidence" value="ECO:0007669"/>
    <property type="project" value="TreeGrafter"/>
</dbReference>
<dbReference type="GO" id="GO:0019239">
    <property type="term" value="F:deaminase activity"/>
    <property type="evidence" value="ECO:0007669"/>
    <property type="project" value="TreeGrafter"/>
</dbReference>
<proteinExistence type="inferred from homology"/>
<dbReference type="RefSeq" id="XP_014170231.1">
    <property type="nucleotide sequence ID" value="XM_014314756.1"/>
</dbReference>